<evidence type="ECO:0000313" key="8">
    <source>
        <dbReference type="EMBL" id="CEI58686.1"/>
    </source>
</evidence>
<comment type="similarity">
    <text evidence="2 7">Belongs to the universal ribosomal protein uS14 family.</text>
</comment>
<comment type="subunit">
    <text evidence="6 7">Part of the 30S ribosomal subunit. Contacts proteins S3 and S10.</text>
</comment>
<keyword evidence="7" id="KW-0694">RNA-binding</keyword>
<dbReference type="InterPro" id="IPR001209">
    <property type="entry name" value="Ribosomal_uS14"/>
</dbReference>
<dbReference type="RefSeq" id="WP_219848795.1">
    <property type="nucleotide sequence ID" value="NZ_LN649255.1"/>
</dbReference>
<sequence length="101" mass="11970">MAKKSIIVREVKRRRLVKKYSVRRKKLKKIISSIKTSDEEKFKAQLKLQKLPKDSNPIRQRNRCCITGRPRGYYKKFGLCRNKLREVAMMGYIPGLTKASW</sequence>
<evidence type="ECO:0000256" key="2">
    <source>
        <dbReference type="ARBA" id="ARBA00009083"/>
    </source>
</evidence>
<dbReference type="GO" id="GO:0015935">
    <property type="term" value="C:small ribosomal subunit"/>
    <property type="evidence" value="ECO:0007669"/>
    <property type="project" value="TreeGrafter"/>
</dbReference>
<dbReference type="EMBL" id="LN649255">
    <property type="protein sequence ID" value="CEI58686.1"/>
    <property type="molecule type" value="Genomic_DNA"/>
</dbReference>
<keyword evidence="7" id="KW-0699">rRNA-binding</keyword>
<evidence type="ECO:0000256" key="4">
    <source>
        <dbReference type="ARBA" id="ARBA00023274"/>
    </source>
</evidence>
<keyword evidence="4 7" id="KW-0687">Ribonucleoprotein</keyword>
<dbReference type="Gene3D" id="1.10.287.1480">
    <property type="match status" value="1"/>
</dbReference>
<dbReference type="Proteomes" id="UP000032800">
    <property type="component" value="Chromosome I"/>
</dbReference>
<evidence type="ECO:0000256" key="3">
    <source>
        <dbReference type="ARBA" id="ARBA00022980"/>
    </source>
</evidence>
<dbReference type="InterPro" id="IPR018271">
    <property type="entry name" value="Ribosomal_uS14_CS"/>
</dbReference>
<dbReference type="HAMAP" id="MF_00537">
    <property type="entry name" value="Ribosomal_uS14_1"/>
    <property type="match status" value="1"/>
</dbReference>
<evidence type="ECO:0000256" key="7">
    <source>
        <dbReference type="HAMAP-Rule" id="MF_00537"/>
    </source>
</evidence>
<proteinExistence type="inferred from homology"/>
<keyword evidence="3 7" id="KW-0689">Ribosomal protein</keyword>
<accession>A0A8D9JPN4</accession>
<dbReference type="NCBIfam" id="NF006477">
    <property type="entry name" value="PRK08881.1"/>
    <property type="match status" value="1"/>
</dbReference>
<dbReference type="GO" id="GO:0006412">
    <property type="term" value="P:translation"/>
    <property type="evidence" value="ECO:0007669"/>
    <property type="project" value="UniProtKB-UniRule"/>
</dbReference>
<dbReference type="PROSITE" id="PS00527">
    <property type="entry name" value="RIBOSOMAL_S14"/>
    <property type="match status" value="1"/>
</dbReference>
<dbReference type="SUPFAM" id="SSF57716">
    <property type="entry name" value="Glucocorticoid receptor-like (DNA-binding domain)"/>
    <property type="match status" value="1"/>
</dbReference>
<evidence type="ECO:0000313" key="9">
    <source>
        <dbReference type="Proteomes" id="UP000032800"/>
    </source>
</evidence>
<name>A0A8D9JPN4_9GAMM</name>
<dbReference type="GO" id="GO:0019843">
    <property type="term" value="F:rRNA binding"/>
    <property type="evidence" value="ECO:0007669"/>
    <property type="project" value="UniProtKB-UniRule"/>
</dbReference>
<dbReference type="PANTHER" id="PTHR19836:SF19">
    <property type="entry name" value="SMALL RIBOSOMAL SUBUNIT PROTEIN US14M"/>
    <property type="match status" value="1"/>
</dbReference>
<comment type="function">
    <text evidence="1 7">Binds 16S rRNA, required for the assembly of 30S particles and may also be responsible for determining the conformation of the 16S rRNA at the A site.</text>
</comment>
<evidence type="ECO:0000256" key="5">
    <source>
        <dbReference type="ARBA" id="ARBA00035167"/>
    </source>
</evidence>
<protein>
    <recommendedName>
        <fullName evidence="5 7">Small ribosomal subunit protein uS14</fullName>
    </recommendedName>
</protein>
<organism evidence="8 9">
    <name type="scientific">Candidatus Portiera aleyrodidarum</name>
    <name type="common">primary endosymbiont of Bemisia tabaci</name>
    <dbReference type="NCBI Taxonomy" id="91844"/>
    <lineage>
        <taxon>Bacteria</taxon>
        <taxon>Pseudomonadati</taxon>
        <taxon>Pseudomonadota</taxon>
        <taxon>Gammaproteobacteria</taxon>
        <taxon>Candidatus Johnevansiales</taxon>
        <taxon>Candidatus Johnevansiaceae</taxon>
        <taxon>Candidatus Portiera</taxon>
    </lineage>
</organism>
<dbReference type="GO" id="GO:0003735">
    <property type="term" value="F:structural constituent of ribosome"/>
    <property type="evidence" value="ECO:0007669"/>
    <property type="project" value="InterPro"/>
</dbReference>
<dbReference type="PANTHER" id="PTHR19836">
    <property type="entry name" value="30S RIBOSOMAL PROTEIN S14"/>
    <property type="match status" value="1"/>
</dbReference>
<dbReference type="FunFam" id="1.10.287.1480:FF:000001">
    <property type="entry name" value="30S ribosomal protein S14"/>
    <property type="match status" value="1"/>
</dbReference>
<dbReference type="KEGG" id="plc:PAD_125"/>
<dbReference type="AlphaFoldDB" id="A0A8D9JPN4"/>
<dbReference type="InterPro" id="IPR023036">
    <property type="entry name" value="Ribosomal_uS14_bac/plastid"/>
</dbReference>
<evidence type="ECO:0000256" key="6">
    <source>
        <dbReference type="ARBA" id="ARBA00047110"/>
    </source>
</evidence>
<gene>
    <name evidence="7 8" type="primary">rpsN</name>
    <name evidence="8" type="ORF">PAD_125</name>
</gene>
<reference evidence="8 9" key="1">
    <citation type="journal article" date="2015" name="Genome Biol. Evol.">
        <title>Genome evolution in the primary endosymbiont of whiteflies sheds light on their divergence.</title>
        <authorList>
            <person name="Santos-Garcia D."/>
            <person name="Vargas-Chavez C."/>
            <person name="Moya A."/>
            <person name="Latorre A."/>
            <person name="Silva"/>
            <person name="F J."/>
        </authorList>
    </citation>
    <scope>NUCLEOTIDE SEQUENCE [LARGE SCALE GENOMIC DNA]</scope>
    <source>
        <strain evidence="9">AD-VLC</strain>
    </source>
</reference>
<dbReference type="GO" id="GO:0005737">
    <property type="term" value="C:cytoplasm"/>
    <property type="evidence" value="ECO:0007669"/>
    <property type="project" value="UniProtKB-ARBA"/>
</dbReference>
<evidence type="ECO:0000256" key="1">
    <source>
        <dbReference type="ARBA" id="ARBA00003686"/>
    </source>
</evidence>
<dbReference type="Pfam" id="PF00253">
    <property type="entry name" value="Ribosomal_S14"/>
    <property type="match status" value="1"/>
</dbReference>